<dbReference type="SUPFAM" id="SSF56399">
    <property type="entry name" value="ADP-ribosylation"/>
    <property type="match status" value="1"/>
</dbReference>
<dbReference type="Proteomes" id="UP000663828">
    <property type="component" value="Unassembled WGS sequence"/>
</dbReference>
<dbReference type="PANTHER" id="PTHR45641:SF19">
    <property type="entry name" value="NEPHROCYSTIN-3"/>
    <property type="match status" value="1"/>
</dbReference>
<dbReference type="InterPro" id="IPR019734">
    <property type="entry name" value="TPR_rpt"/>
</dbReference>
<feature type="repeat" description="TPR" evidence="3">
    <location>
        <begin position="596"/>
        <end position="629"/>
    </location>
</feature>
<keyword evidence="6" id="KW-1185">Reference proteome</keyword>
<evidence type="ECO:0000256" key="2">
    <source>
        <dbReference type="ARBA" id="ARBA00022803"/>
    </source>
</evidence>
<dbReference type="SMART" id="SM00028">
    <property type="entry name" value="TPR"/>
    <property type="match status" value="5"/>
</dbReference>
<dbReference type="SUPFAM" id="SSF48452">
    <property type="entry name" value="TPR-like"/>
    <property type="match status" value="1"/>
</dbReference>
<feature type="repeat" description="TPR" evidence="3">
    <location>
        <begin position="513"/>
        <end position="546"/>
    </location>
</feature>
<dbReference type="AlphaFoldDB" id="A0A814S2Z2"/>
<dbReference type="InterPro" id="IPR011990">
    <property type="entry name" value="TPR-like_helical_dom_sf"/>
</dbReference>
<dbReference type="Proteomes" id="UP000663852">
    <property type="component" value="Unassembled WGS sequence"/>
</dbReference>
<dbReference type="EMBL" id="CAJNOR010001418">
    <property type="protein sequence ID" value="CAF1139754.1"/>
    <property type="molecule type" value="Genomic_DNA"/>
</dbReference>
<evidence type="ECO:0000256" key="3">
    <source>
        <dbReference type="PROSITE-ProRule" id="PRU00339"/>
    </source>
</evidence>
<dbReference type="PROSITE" id="PS50293">
    <property type="entry name" value="TPR_REGION"/>
    <property type="match status" value="1"/>
</dbReference>
<protein>
    <submittedName>
        <fullName evidence="4">Uncharacterized protein</fullName>
    </submittedName>
</protein>
<dbReference type="Pfam" id="PF13374">
    <property type="entry name" value="TPR_10"/>
    <property type="match status" value="1"/>
</dbReference>
<dbReference type="PROSITE" id="PS50005">
    <property type="entry name" value="TPR"/>
    <property type="match status" value="4"/>
</dbReference>
<keyword evidence="1" id="KW-0677">Repeat</keyword>
<evidence type="ECO:0000313" key="4">
    <source>
        <dbReference type="EMBL" id="CAF1139754.1"/>
    </source>
</evidence>
<evidence type="ECO:0000313" key="6">
    <source>
        <dbReference type="Proteomes" id="UP000663828"/>
    </source>
</evidence>
<organism evidence="4 6">
    <name type="scientific">Adineta ricciae</name>
    <name type="common">Rotifer</name>
    <dbReference type="NCBI Taxonomy" id="249248"/>
    <lineage>
        <taxon>Eukaryota</taxon>
        <taxon>Metazoa</taxon>
        <taxon>Spiralia</taxon>
        <taxon>Gnathifera</taxon>
        <taxon>Rotifera</taxon>
        <taxon>Eurotatoria</taxon>
        <taxon>Bdelloidea</taxon>
        <taxon>Adinetida</taxon>
        <taxon>Adinetidae</taxon>
        <taxon>Adineta</taxon>
    </lineage>
</organism>
<comment type="caution">
    <text evidence="4">The sequence shown here is derived from an EMBL/GenBank/DDBJ whole genome shotgun (WGS) entry which is preliminary data.</text>
</comment>
<feature type="repeat" description="TPR" evidence="3">
    <location>
        <begin position="554"/>
        <end position="587"/>
    </location>
</feature>
<dbReference type="Gene3D" id="3.90.176.10">
    <property type="entry name" value="Toxin ADP-ribosyltransferase, Chain A, domain 1"/>
    <property type="match status" value="1"/>
</dbReference>
<keyword evidence="2 3" id="KW-0802">TPR repeat</keyword>
<dbReference type="PROSITE" id="PS51996">
    <property type="entry name" value="TR_MART"/>
    <property type="match status" value="1"/>
</dbReference>
<dbReference type="OrthoDB" id="5986190at2759"/>
<gene>
    <name evidence="5" type="ORF">EDS130_LOCUS33890</name>
    <name evidence="4" type="ORF">XAT740_LOCUS20355</name>
</gene>
<feature type="repeat" description="TPR" evidence="3">
    <location>
        <begin position="638"/>
        <end position="671"/>
    </location>
</feature>
<reference evidence="4" key="1">
    <citation type="submission" date="2021-02" db="EMBL/GenBank/DDBJ databases">
        <authorList>
            <person name="Nowell W R."/>
        </authorList>
    </citation>
    <scope>NUCLEOTIDE SEQUENCE</scope>
</reference>
<accession>A0A814S2Z2</accession>
<sequence>MDSSKETTDKQGLTMERALDIAHAFSKTRHEDAENLTLIWLDVPTNKNNDISKRSIITEQFHRIFNNVYTFDDIDAFIDHTTEVRHEFIFLIITDFSISSANIGHILNRAGQIYSLYILQNEDAMIQHELELRRFRGRFSSATEMCVQLRKDATKCEHDLIGFHAVGNKNRTNDEQEANFMYAQLSKEYLLDIANSETNDITEMIEYCRHKYVGNQHELSRINELEKNYSNHSPVWWYTCDGFLYKMLNKALRLQDIETLYAMRVFTKELHEQLVNLHHSQRNDFMNSGKTILYRGQHMSLNEFLPLKNNQGGLVSMNSFLSTSKNINVAKVFAGDNSYILDDAIVAVLLKIHVTINDSDDIPPFACIDGFSFFASVENEVLFSMGTVFRIESITEQTSDGNFWLIELNLTNFNDPQLTELTQYMREQVQHALPRDRLYNLLVHIGRHTQAMRFLQLALQEVKNSDQPSQAALRHQLAFIFHEMGDLQEAIAEYERSLTIFLSYLADDDPKLAVTYANMSSVYRDLGELDYALAYIQRALDIDEQHNSHETILAARFHCMGMIFYDQRKVDQAIEQFEKALSIWTKHLPATHPNIAELLNNLATIYYQQKRYDEALHMYEKCLDIETKSLPPDHPSLAITYNNIALTYYHKGQYPDALDFSRKAIELSSRSLGEQHSNRQIFQNTFEIIRRKLFGSLQGEDVVE</sequence>
<evidence type="ECO:0000256" key="1">
    <source>
        <dbReference type="ARBA" id="ARBA00022737"/>
    </source>
</evidence>
<dbReference type="EMBL" id="CAJNOJ010000276">
    <property type="protein sequence ID" value="CAF1362290.1"/>
    <property type="molecule type" value="Genomic_DNA"/>
</dbReference>
<dbReference type="PANTHER" id="PTHR45641">
    <property type="entry name" value="TETRATRICOPEPTIDE REPEAT PROTEIN (AFU_ORTHOLOGUE AFUA_6G03870)"/>
    <property type="match status" value="1"/>
</dbReference>
<dbReference type="Gene3D" id="1.25.40.10">
    <property type="entry name" value="Tetratricopeptide repeat domain"/>
    <property type="match status" value="2"/>
</dbReference>
<proteinExistence type="predicted"/>
<dbReference type="Pfam" id="PF13424">
    <property type="entry name" value="TPR_12"/>
    <property type="match status" value="2"/>
</dbReference>
<evidence type="ECO:0000313" key="5">
    <source>
        <dbReference type="EMBL" id="CAF1362290.1"/>
    </source>
</evidence>
<name>A0A814S2Z2_ADIRI</name>